<evidence type="ECO:0000256" key="2">
    <source>
        <dbReference type="ARBA" id="ARBA00023295"/>
    </source>
</evidence>
<keyword evidence="6" id="KW-1185">Reference proteome</keyword>
<dbReference type="SUPFAM" id="SSF51445">
    <property type="entry name" value="(Trans)glycosidases"/>
    <property type="match status" value="1"/>
</dbReference>
<feature type="domain" description="DUF5597" evidence="4">
    <location>
        <begin position="395"/>
        <end position="527"/>
    </location>
</feature>
<feature type="non-terminal residue" evidence="5">
    <location>
        <position position="1"/>
    </location>
</feature>
<accession>A0A3E2HB82</accession>
<dbReference type="Proteomes" id="UP000258309">
    <property type="component" value="Unassembled WGS sequence"/>
</dbReference>
<protein>
    <recommendedName>
        <fullName evidence="7">Beta-galactosidase</fullName>
    </recommendedName>
</protein>
<dbReference type="STRING" id="5539.A0A3E2HB82"/>
<evidence type="ECO:0000313" key="6">
    <source>
        <dbReference type="Proteomes" id="UP000258309"/>
    </source>
</evidence>
<name>A0A3E2HB82_SCYLI</name>
<dbReference type="OrthoDB" id="1657402at2759"/>
<dbReference type="Gene3D" id="2.60.220.20">
    <property type="entry name" value="putative beta-Galactosidase from caulobacter crescentus"/>
    <property type="match status" value="1"/>
</dbReference>
<dbReference type="EMBL" id="NCSJ02000094">
    <property type="protein sequence ID" value="RFU30686.1"/>
    <property type="molecule type" value="Genomic_DNA"/>
</dbReference>
<evidence type="ECO:0000259" key="4">
    <source>
        <dbReference type="Pfam" id="PF18120"/>
    </source>
</evidence>
<organism evidence="5 6">
    <name type="scientific">Scytalidium lignicola</name>
    <name type="common">Hyphomycete</name>
    <dbReference type="NCBI Taxonomy" id="5539"/>
    <lineage>
        <taxon>Eukaryota</taxon>
        <taxon>Fungi</taxon>
        <taxon>Dikarya</taxon>
        <taxon>Ascomycota</taxon>
        <taxon>Pezizomycotina</taxon>
        <taxon>Leotiomycetes</taxon>
        <taxon>Leotiomycetes incertae sedis</taxon>
        <taxon>Scytalidium</taxon>
    </lineage>
</organism>
<dbReference type="GO" id="GO:0009341">
    <property type="term" value="C:beta-galactosidase complex"/>
    <property type="evidence" value="ECO:0007669"/>
    <property type="project" value="InterPro"/>
</dbReference>
<keyword evidence="1" id="KW-0378">Hydrolase</keyword>
<keyword evidence="2" id="KW-0326">Glycosidase</keyword>
<comment type="caution">
    <text evidence="5">The sequence shown here is derived from an EMBL/GenBank/DDBJ whole genome shotgun (WGS) entry which is preliminary data.</text>
</comment>
<feature type="non-terminal residue" evidence="5">
    <location>
        <position position="562"/>
    </location>
</feature>
<dbReference type="Gene3D" id="3.20.20.80">
    <property type="entry name" value="Glycosidases"/>
    <property type="match status" value="1"/>
</dbReference>
<proteinExistence type="predicted"/>
<dbReference type="Pfam" id="PF18120">
    <property type="entry name" value="DUF5597"/>
    <property type="match status" value="1"/>
</dbReference>
<dbReference type="PANTHER" id="PTHR36447:SF1">
    <property type="entry name" value="BETA-GALACTOSIDASE GANA"/>
    <property type="match status" value="1"/>
</dbReference>
<dbReference type="GO" id="GO:0005975">
    <property type="term" value="P:carbohydrate metabolic process"/>
    <property type="evidence" value="ECO:0007669"/>
    <property type="project" value="InterPro"/>
</dbReference>
<evidence type="ECO:0000256" key="1">
    <source>
        <dbReference type="ARBA" id="ARBA00022801"/>
    </source>
</evidence>
<gene>
    <name evidence="5" type="ORF">B7463_g5643</name>
</gene>
<dbReference type="FunFam" id="3.20.20.80:FF:000135">
    <property type="entry name" value="Beta-galactosidase, putative, bgl35A"/>
    <property type="match status" value="1"/>
</dbReference>
<dbReference type="GO" id="GO:0004565">
    <property type="term" value="F:beta-galactosidase activity"/>
    <property type="evidence" value="ECO:0007669"/>
    <property type="project" value="InterPro"/>
</dbReference>
<dbReference type="Pfam" id="PF02449">
    <property type="entry name" value="Glyco_hydro_42"/>
    <property type="match status" value="1"/>
</dbReference>
<dbReference type="InterPro" id="IPR017853">
    <property type="entry name" value="GH"/>
</dbReference>
<dbReference type="InterPro" id="IPR040719">
    <property type="entry name" value="DUF5597"/>
</dbReference>
<reference evidence="5 6" key="1">
    <citation type="submission" date="2018-05" db="EMBL/GenBank/DDBJ databases">
        <title>Draft genome sequence of Scytalidium lignicola DSM 105466, a ubiquitous saprotrophic fungus.</title>
        <authorList>
            <person name="Buettner E."/>
            <person name="Gebauer A.M."/>
            <person name="Hofrichter M."/>
            <person name="Liers C."/>
            <person name="Kellner H."/>
        </authorList>
    </citation>
    <scope>NUCLEOTIDE SEQUENCE [LARGE SCALE GENOMIC DNA]</scope>
    <source>
        <strain evidence="5 6">DSM 105466</strain>
    </source>
</reference>
<dbReference type="InterPro" id="IPR003476">
    <property type="entry name" value="Glyco_hydro_42"/>
</dbReference>
<dbReference type="PANTHER" id="PTHR36447">
    <property type="entry name" value="BETA-GALACTOSIDASE GANA"/>
    <property type="match status" value="1"/>
</dbReference>
<dbReference type="InterPro" id="IPR013529">
    <property type="entry name" value="Glyco_hydro_42_N"/>
</dbReference>
<evidence type="ECO:0000259" key="3">
    <source>
        <dbReference type="Pfam" id="PF02449"/>
    </source>
</evidence>
<evidence type="ECO:0000313" key="5">
    <source>
        <dbReference type="EMBL" id="RFU30686.1"/>
    </source>
</evidence>
<evidence type="ECO:0008006" key="7">
    <source>
        <dbReference type="Google" id="ProtNLM"/>
    </source>
</evidence>
<feature type="domain" description="Glycoside hydrolase family 42 N-terminal" evidence="3">
    <location>
        <begin position="40"/>
        <end position="212"/>
    </location>
</feature>
<dbReference type="AlphaFoldDB" id="A0A3E2HB82"/>
<dbReference type="OMA" id="HYVEQIA"/>
<sequence length="562" mass="62399">MQIPIPYLKQTENSKQLIVHGKPFLILGGELQNSSMTSSEYMKPHWQQMIEDGINTVLGCVTWEQIEPVEGKFDFAELDKVIIDARAHGLHLILLWFGSFKNGVSTYVPGWIKKDNRRFPRVMLRKENGRLDTADILSIFGSDAVNADAKAFKKLMNHLADVDGDHSTVIMVQVENEVGVLGDSRDASPSANEAFNSPVPLDLINSLNEQWASLHVNLQTNLQHFKSAKQSSSGSWREVFGNSLSTDELFMAYHYAHYVEQIASAGKAVYPLPLFVNVWQSYGATNRDKSLPIVAGGGSNPGHYPSGGGVTNVIDIWQLFAPSIDFVAPDIYLNDYSSSCANYRHRNQTLFIPEQRRDAYGARRIWEAFGSHQAIGTSPFGIDTVRVEHGDNPYAMHYRLLRSVSKLVLDAQCRPGSSFGFFFDDISAEGEDVEDPFTVIFGSWRLLIERSFVFGKPSAGSGMVLYLGGAEFLLIGWGFQITWTSTSPKAHFTGLISFEEKEVVNPVTRELTTSRMLNGDETRGGKFTIMPSANPDYGGFPISVTIPARTAIAKVEVYALED</sequence>